<gene>
    <name evidence="6" type="ORF">DLM86_08210</name>
</gene>
<evidence type="ECO:0000259" key="5">
    <source>
        <dbReference type="PROSITE" id="PS50931"/>
    </source>
</evidence>
<dbReference type="PROSITE" id="PS50931">
    <property type="entry name" value="HTH_LYSR"/>
    <property type="match status" value="1"/>
</dbReference>
<evidence type="ECO:0000256" key="2">
    <source>
        <dbReference type="ARBA" id="ARBA00023015"/>
    </source>
</evidence>
<dbReference type="InterPro" id="IPR005119">
    <property type="entry name" value="LysR_subst-bd"/>
</dbReference>
<dbReference type="AlphaFoldDB" id="A0A2V5KL73"/>
<organism evidence="6 7">
    <name type="scientific">Paenibacillus flagellatus</name>
    <dbReference type="NCBI Taxonomy" id="2211139"/>
    <lineage>
        <taxon>Bacteria</taxon>
        <taxon>Bacillati</taxon>
        <taxon>Bacillota</taxon>
        <taxon>Bacilli</taxon>
        <taxon>Bacillales</taxon>
        <taxon>Paenibacillaceae</taxon>
        <taxon>Paenibacillus</taxon>
    </lineage>
</organism>
<feature type="domain" description="HTH lysR-type" evidence="5">
    <location>
        <begin position="1"/>
        <end position="58"/>
    </location>
</feature>
<evidence type="ECO:0000256" key="1">
    <source>
        <dbReference type="ARBA" id="ARBA00009437"/>
    </source>
</evidence>
<keyword evidence="4" id="KW-0804">Transcription</keyword>
<evidence type="ECO:0000256" key="4">
    <source>
        <dbReference type="ARBA" id="ARBA00023163"/>
    </source>
</evidence>
<dbReference type="OrthoDB" id="8479357at2"/>
<dbReference type="Proteomes" id="UP000247476">
    <property type="component" value="Unassembled WGS sequence"/>
</dbReference>
<dbReference type="InterPro" id="IPR036390">
    <property type="entry name" value="WH_DNA-bd_sf"/>
</dbReference>
<dbReference type="Pfam" id="PF03466">
    <property type="entry name" value="LysR_substrate"/>
    <property type="match status" value="1"/>
</dbReference>
<evidence type="ECO:0000313" key="6">
    <source>
        <dbReference type="EMBL" id="PYI55700.1"/>
    </source>
</evidence>
<dbReference type="Gene3D" id="3.40.190.290">
    <property type="match status" value="1"/>
</dbReference>
<dbReference type="SUPFAM" id="SSF46785">
    <property type="entry name" value="Winged helix' DNA-binding domain"/>
    <property type="match status" value="1"/>
</dbReference>
<name>A0A2V5KL73_9BACL</name>
<sequence length="301" mass="32579">MESADLRVFRAVAREGSITKAALRLGYVQSNVTARIRQLEAELDTELFVRHNRGVTLSASGRTLLAYADKIVGLLDEATQALTSSDEPAGPLAIGSTQTAAAVRLPKLLASYYESYPNVRLSLSTGHTQTLLEQVLHYELDGSFIGCECDHPELRAIPAFEEELAIVSAASVADWAEAVTKPILVFAKGCSYRDVLDRWLSVNGLTQSVMMEFGMLEAIVGGVTAGLGISMLPKSVVRKQVAEGLVRIHDVPEPFRYMKTEFVMRKDSFVSSALQAFIAMLPGGGVQPESRLSDVEKGTGT</sequence>
<evidence type="ECO:0000313" key="7">
    <source>
        <dbReference type="Proteomes" id="UP000247476"/>
    </source>
</evidence>
<dbReference type="Gene3D" id="1.10.10.10">
    <property type="entry name" value="Winged helix-like DNA-binding domain superfamily/Winged helix DNA-binding domain"/>
    <property type="match status" value="1"/>
</dbReference>
<keyword evidence="7" id="KW-1185">Reference proteome</keyword>
<accession>A0A2V5KL73</accession>
<evidence type="ECO:0000256" key="3">
    <source>
        <dbReference type="ARBA" id="ARBA00023125"/>
    </source>
</evidence>
<comment type="caution">
    <text evidence="6">The sequence shown here is derived from an EMBL/GenBank/DDBJ whole genome shotgun (WGS) entry which is preliminary data.</text>
</comment>
<dbReference type="EMBL" id="QJVJ01000003">
    <property type="protein sequence ID" value="PYI55700.1"/>
    <property type="molecule type" value="Genomic_DNA"/>
</dbReference>
<dbReference type="InterPro" id="IPR000847">
    <property type="entry name" value="LysR_HTH_N"/>
</dbReference>
<reference evidence="6 7" key="1">
    <citation type="submission" date="2018-05" db="EMBL/GenBank/DDBJ databases">
        <title>Paenibacillus flagellatus sp. nov., isolated from selenium mineral soil.</title>
        <authorList>
            <person name="Dai X."/>
        </authorList>
    </citation>
    <scope>NUCLEOTIDE SEQUENCE [LARGE SCALE GENOMIC DNA]</scope>
    <source>
        <strain evidence="6 7">DXL2</strain>
    </source>
</reference>
<proteinExistence type="inferred from homology"/>
<dbReference type="PANTHER" id="PTHR30126:SF40">
    <property type="entry name" value="HTH-TYPE TRANSCRIPTIONAL REGULATOR GLTR"/>
    <property type="match status" value="1"/>
</dbReference>
<comment type="similarity">
    <text evidence="1">Belongs to the LysR transcriptional regulatory family.</text>
</comment>
<dbReference type="RefSeq" id="WP_110839501.1">
    <property type="nucleotide sequence ID" value="NZ_QJVJ01000003.1"/>
</dbReference>
<protein>
    <submittedName>
        <fullName evidence="6">LysR family transcriptional regulator</fullName>
    </submittedName>
</protein>
<dbReference type="FunFam" id="1.10.10.10:FF:000001">
    <property type="entry name" value="LysR family transcriptional regulator"/>
    <property type="match status" value="1"/>
</dbReference>
<keyword evidence="3" id="KW-0238">DNA-binding</keyword>
<dbReference type="CDD" id="cd08442">
    <property type="entry name" value="PBP2_YofA_SoxR_like"/>
    <property type="match status" value="1"/>
</dbReference>
<dbReference type="GO" id="GO:0003700">
    <property type="term" value="F:DNA-binding transcription factor activity"/>
    <property type="evidence" value="ECO:0007669"/>
    <property type="project" value="InterPro"/>
</dbReference>
<dbReference type="GO" id="GO:0000976">
    <property type="term" value="F:transcription cis-regulatory region binding"/>
    <property type="evidence" value="ECO:0007669"/>
    <property type="project" value="TreeGrafter"/>
</dbReference>
<dbReference type="PANTHER" id="PTHR30126">
    <property type="entry name" value="HTH-TYPE TRANSCRIPTIONAL REGULATOR"/>
    <property type="match status" value="1"/>
</dbReference>
<dbReference type="SUPFAM" id="SSF53850">
    <property type="entry name" value="Periplasmic binding protein-like II"/>
    <property type="match status" value="1"/>
</dbReference>
<dbReference type="InterPro" id="IPR036388">
    <property type="entry name" value="WH-like_DNA-bd_sf"/>
</dbReference>
<dbReference type="Pfam" id="PF00126">
    <property type="entry name" value="HTH_1"/>
    <property type="match status" value="1"/>
</dbReference>
<keyword evidence="2" id="KW-0805">Transcription regulation</keyword>